<evidence type="ECO:0000256" key="1">
    <source>
        <dbReference type="SAM" id="MobiDB-lite"/>
    </source>
</evidence>
<evidence type="ECO:0000313" key="4">
    <source>
        <dbReference type="EMBL" id="CAE2259580.1"/>
    </source>
</evidence>
<evidence type="ECO:0000256" key="2">
    <source>
        <dbReference type="SAM" id="Phobius"/>
    </source>
</evidence>
<feature type="compositionally biased region" description="Basic and acidic residues" evidence="1">
    <location>
        <begin position="229"/>
        <end position="242"/>
    </location>
</feature>
<evidence type="ECO:0000256" key="3">
    <source>
        <dbReference type="SAM" id="SignalP"/>
    </source>
</evidence>
<feature type="signal peptide" evidence="3">
    <location>
        <begin position="1"/>
        <end position="18"/>
    </location>
</feature>
<keyword evidence="2" id="KW-0472">Membrane</keyword>
<feature type="region of interest" description="Disordered" evidence="1">
    <location>
        <begin position="227"/>
        <end position="265"/>
    </location>
</feature>
<gene>
    <name evidence="4" type="ORF">OAUR00152_LOCUS26033</name>
</gene>
<keyword evidence="3" id="KW-0732">Signal</keyword>
<evidence type="ECO:0008006" key="5">
    <source>
        <dbReference type="Google" id="ProtNLM"/>
    </source>
</evidence>
<keyword evidence="2" id="KW-1133">Transmembrane helix</keyword>
<protein>
    <recommendedName>
        <fullName evidence="5">SEA domain-containing protein</fullName>
    </recommendedName>
</protein>
<reference evidence="4" key="1">
    <citation type="submission" date="2021-01" db="EMBL/GenBank/DDBJ databases">
        <authorList>
            <person name="Corre E."/>
            <person name="Pelletier E."/>
            <person name="Niang G."/>
            <person name="Scheremetjew M."/>
            <person name="Finn R."/>
            <person name="Kale V."/>
            <person name="Holt S."/>
            <person name="Cochrane G."/>
            <person name="Meng A."/>
            <person name="Brown T."/>
            <person name="Cohen L."/>
        </authorList>
    </citation>
    <scope>NUCLEOTIDE SEQUENCE</scope>
    <source>
        <strain evidence="4">Isolate 1302-5</strain>
    </source>
</reference>
<sequence length="435" mass="48025">MLKLIFLLAFSFYCQVDGSSETSVRLEPFTLNLNSKSKPETGDYLVLLRKLTGTHLEKKIKTEITVETLGDDSIEFSHVELLMKALTLDKDIGGRRALRRELETSATYISKATFEGSAFFSTDNIPDESVLYDVQLQAFSGAAKKDLLNDIQAVSDEPFLANARDLSVTFGVVPSGHSPKQDITDEGEKSSRSSLFPMIIGVGAGIFLLAVGTILWQFRQRTPSYLTKPAEEPRKESEKDFGELEINSTRSPSPPPSISSMDSSKFTYNEAGGTFKSAKSSSKGSRSCNNTIDLNMNVDAWQNAQEASENLTFAVEDISVIQKHSPQKTVVMKKESRTAEGNRHKMLPENSTASTQDTSYLSRDSVAMLDTKGKFEKHSVKYQGRLSRPAGVGCRQTNLFEESICEDEIGVETSDSDVISDLKNLSVQINHHRAV</sequence>
<dbReference type="EMBL" id="HBKQ01037692">
    <property type="protein sequence ID" value="CAE2259580.1"/>
    <property type="molecule type" value="Transcribed_RNA"/>
</dbReference>
<keyword evidence="2" id="KW-0812">Transmembrane</keyword>
<organism evidence="4">
    <name type="scientific">Odontella aurita</name>
    <dbReference type="NCBI Taxonomy" id="265563"/>
    <lineage>
        <taxon>Eukaryota</taxon>
        <taxon>Sar</taxon>
        <taxon>Stramenopiles</taxon>
        <taxon>Ochrophyta</taxon>
        <taxon>Bacillariophyta</taxon>
        <taxon>Mediophyceae</taxon>
        <taxon>Biddulphiophycidae</taxon>
        <taxon>Eupodiscales</taxon>
        <taxon>Odontellaceae</taxon>
        <taxon>Odontella</taxon>
    </lineage>
</organism>
<feature type="chain" id="PRO_5031153779" description="SEA domain-containing protein" evidence="3">
    <location>
        <begin position="19"/>
        <end position="435"/>
    </location>
</feature>
<accession>A0A7S4N1S6</accession>
<dbReference type="AlphaFoldDB" id="A0A7S4N1S6"/>
<name>A0A7S4N1S6_9STRA</name>
<proteinExistence type="predicted"/>
<feature type="transmembrane region" description="Helical" evidence="2">
    <location>
        <begin position="195"/>
        <end position="218"/>
    </location>
</feature>